<evidence type="ECO:0000256" key="1">
    <source>
        <dbReference type="SAM" id="SignalP"/>
    </source>
</evidence>
<dbReference type="AlphaFoldDB" id="A0A398CY31"/>
<keyword evidence="1" id="KW-0732">Signal</keyword>
<evidence type="ECO:0000313" key="2">
    <source>
        <dbReference type="EMBL" id="RIE05448.1"/>
    </source>
</evidence>
<comment type="caution">
    <text evidence="2">The sequence shown here is derived from an EMBL/GenBank/DDBJ whole genome shotgun (WGS) entry which is preliminary data.</text>
</comment>
<organism evidence="2 3">
    <name type="scientific">Cohnella faecalis</name>
    <dbReference type="NCBI Taxonomy" id="2315694"/>
    <lineage>
        <taxon>Bacteria</taxon>
        <taxon>Bacillati</taxon>
        <taxon>Bacillota</taxon>
        <taxon>Bacilli</taxon>
        <taxon>Bacillales</taxon>
        <taxon>Paenibacillaceae</taxon>
        <taxon>Cohnella</taxon>
    </lineage>
</organism>
<dbReference type="EMBL" id="QXJM01000004">
    <property type="protein sequence ID" value="RIE05448.1"/>
    <property type="molecule type" value="Genomic_DNA"/>
</dbReference>
<sequence length="277" mass="31512">MAIVVAASALFGLSKGYPHAFAAGSPWSDPVVVSVRVSPDATYETRLAVGHLHIGQSSQQREEDSSKFAPILTDIYVRVSHGGLPKLYRLESSGRLWNEEERLNVSLPEKLSAKLLKEADKARAAHYGEAIAWKEAKRILPRKSVFKVMDMKTGLVFRVQRRAGSDHADVQPISREDTKIMNEIYGGQWSWNRKAVVVLAAGRRIAASMNGMPHGATEYRTTAFPAIFAFTSRRVRRTNRPYPIRPMNSWFTERRETRELIWIPHLRPYWRAAWSKR</sequence>
<dbReference type="Proteomes" id="UP000266340">
    <property type="component" value="Unassembled WGS sequence"/>
</dbReference>
<reference evidence="2 3" key="1">
    <citation type="submission" date="2018-09" db="EMBL/GenBank/DDBJ databases">
        <title>Cohnella cavernae sp. nov., isolated from a karst cave.</title>
        <authorList>
            <person name="Zhu H."/>
        </authorList>
    </citation>
    <scope>NUCLEOTIDE SEQUENCE [LARGE SCALE GENOMIC DNA]</scope>
    <source>
        <strain evidence="2 3">K2E09-144</strain>
    </source>
</reference>
<feature type="chain" id="PRO_5017410342" evidence="1">
    <location>
        <begin position="23"/>
        <end position="277"/>
    </location>
</feature>
<gene>
    <name evidence="2" type="ORF">D3H35_00310</name>
</gene>
<protein>
    <submittedName>
        <fullName evidence="2">Uncharacterized protein</fullName>
    </submittedName>
</protein>
<evidence type="ECO:0000313" key="3">
    <source>
        <dbReference type="Proteomes" id="UP000266340"/>
    </source>
</evidence>
<name>A0A398CY31_9BACL</name>
<keyword evidence="3" id="KW-1185">Reference proteome</keyword>
<proteinExistence type="predicted"/>
<accession>A0A398CY31</accession>
<feature type="signal peptide" evidence="1">
    <location>
        <begin position="1"/>
        <end position="22"/>
    </location>
</feature>